<dbReference type="PANTHER" id="PTHR42899">
    <property type="entry name" value="SPERMATOGENESIS-ASSOCIATED PROTEIN 20"/>
    <property type="match status" value="1"/>
</dbReference>
<name>A0A6J6XPM6_9ZZZZ</name>
<dbReference type="InterPro" id="IPR004879">
    <property type="entry name" value="Ssp411-like_TRX"/>
</dbReference>
<dbReference type="InterPro" id="IPR012341">
    <property type="entry name" value="6hp_glycosidase-like_sf"/>
</dbReference>
<gene>
    <name evidence="2" type="ORF">UFOPK2975_01076</name>
</gene>
<proteinExistence type="predicted"/>
<dbReference type="AlphaFoldDB" id="A0A6J6XPM6"/>
<sequence length="678" mass="75694">MSNRLTDEISPYLRQHCDNPVDWYPWGEEAFALARATGKPILLSVGYSACHWCHVMAHECFEDVETASIMNELFVNIKVDREERPDVDAIYMDAVQAMTGRGGWPMTVFLTPDAKPFYGGTYFPKPTFIQLMNAITDAWINRRDDIENNVEALMQSLSRTSRITSNSGDTESTQPALIGPQHLSAAVQQMRQTFDAEWGGFGSAPKFPSTMNLDLLLRIYLDNPNAEILQILTTSLDAMASGGMYDHLGGGFARYSVDTQWLVPHFEKMLYDQALLARVYLHAGVALNEPRWLQIASETIDYVLRDLRHEDGGFFCAQDADSVDEQGHSVEGHFYVWSKQQVVDALPQDLHEVALEWYEVTEAGNFEGSNILSRLHHRGDLKRNSAVERARALLLESRNTRPWPGLDDKVLTEWNGMMLATLAEAAALLQRPDWLAAAVKNGEFLINQLCSLSDSTSIKRSWHQNGNPQAQHAALGADLAQLVDGFTRLAEATGQASWISHAKSIANNLLTNYWDTENSGIFTTSHTGEQLIVRQKDLMDNATPSANSTAAFALYRLAALTGEERYAQHADQISQLLSHIATSAPTAFGNLLSAAHLRYRGVVEVAITGNRPDLVAQLHTQWLPTVVSAWGERYDSPIWHDRKDNLGYVCRQYTCMAPAHDAKTFDEALHVALQLDLD</sequence>
<dbReference type="Pfam" id="PF03190">
    <property type="entry name" value="Thioredox_DsbH"/>
    <property type="match status" value="1"/>
</dbReference>
<organism evidence="2">
    <name type="scientific">freshwater metagenome</name>
    <dbReference type="NCBI Taxonomy" id="449393"/>
    <lineage>
        <taxon>unclassified sequences</taxon>
        <taxon>metagenomes</taxon>
        <taxon>ecological metagenomes</taxon>
    </lineage>
</organism>
<reference evidence="2" key="1">
    <citation type="submission" date="2020-05" db="EMBL/GenBank/DDBJ databases">
        <authorList>
            <person name="Chiriac C."/>
            <person name="Salcher M."/>
            <person name="Ghai R."/>
            <person name="Kavagutti S V."/>
        </authorList>
    </citation>
    <scope>NUCLEOTIDE SEQUENCE</scope>
</reference>
<dbReference type="InterPro" id="IPR008928">
    <property type="entry name" value="6-hairpin_glycosidase_sf"/>
</dbReference>
<evidence type="ECO:0000313" key="2">
    <source>
        <dbReference type="EMBL" id="CAB4797783.1"/>
    </source>
</evidence>
<dbReference type="InterPro" id="IPR036249">
    <property type="entry name" value="Thioredoxin-like_sf"/>
</dbReference>
<dbReference type="SUPFAM" id="SSF48208">
    <property type="entry name" value="Six-hairpin glycosidases"/>
    <property type="match status" value="1"/>
</dbReference>
<dbReference type="Gene3D" id="1.50.10.10">
    <property type="match status" value="1"/>
</dbReference>
<dbReference type="PANTHER" id="PTHR42899:SF1">
    <property type="entry name" value="SPERMATOGENESIS-ASSOCIATED PROTEIN 20"/>
    <property type="match status" value="1"/>
</dbReference>
<dbReference type="GO" id="GO:0005975">
    <property type="term" value="P:carbohydrate metabolic process"/>
    <property type="evidence" value="ECO:0007669"/>
    <property type="project" value="InterPro"/>
</dbReference>
<evidence type="ECO:0000259" key="1">
    <source>
        <dbReference type="Pfam" id="PF03190"/>
    </source>
</evidence>
<dbReference type="InterPro" id="IPR024705">
    <property type="entry name" value="Ssp411"/>
</dbReference>
<accession>A0A6J6XPM6</accession>
<feature type="domain" description="Spermatogenesis-associated protein 20-like TRX" evidence="1">
    <location>
        <begin position="3"/>
        <end position="157"/>
    </location>
</feature>
<dbReference type="EMBL" id="CAFAAG010000092">
    <property type="protein sequence ID" value="CAB4797783.1"/>
    <property type="molecule type" value="Genomic_DNA"/>
</dbReference>
<dbReference type="PIRSF" id="PIRSF006402">
    <property type="entry name" value="UCP006402_thioredoxin"/>
    <property type="match status" value="1"/>
</dbReference>
<dbReference type="SUPFAM" id="SSF52833">
    <property type="entry name" value="Thioredoxin-like"/>
    <property type="match status" value="1"/>
</dbReference>
<protein>
    <submittedName>
        <fullName evidence="2">Unannotated protein</fullName>
    </submittedName>
</protein>
<dbReference type="CDD" id="cd02955">
    <property type="entry name" value="SSP411"/>
    <property type="match status" value="1"/>
</dbReference>
<dbReference type="Gene3D" id="3.40.30.10">
    <property type="entry name" value="Glutaredoxin"/>
    <property type="match status" value="1"/>
</dbReference>